<protein>
    <recommendedName>
        <fullName evidence="6">GTPase HflX</fullName>
    </recommendedName>
    <alternativeName>
        <fullName evidence="6">GTP-binding protein HflX</fullName>
    </alternativeName>
</protein>
<dbReference type="RefSeq" id="WP_069702904.1">
    <property type="nucleotide sequence ID" value="NZ_MJAT01000036.1"/>
</dbReference>
<evidence type="ECO:0000256" key="2">
    <source>
        <dbReference type="ARBA" id="ARBA00022723"/>
    </source>
</evidence>
<feature type="binding site" evidence="8">
    <location>
        <position position="249"/>
    </location>
    <ligand>
        <name>Mg(2+)</name>
        <dbReference type="ChEBI" id="CHEBI:18420"/>
    </ligand>
</feature>
<keyword evidence="5 6" id="KW-0342">GTP-binding</keyword>
<feature type="binding site" evidence="7">
    <location>
        <begin position="247"/>
        <end position="251"/>
    </location>
    <ligand>
        <name>GTP</name>
        <dbReference type="ChEBI" id="CHEBI:37565"/>
    </ligand>
</feature>
<dbReference type="InterPro" id="IPR030394">
    <property type="entry name" value="G_HFLX_dom"/>
</dbReference>
<evidence type="ECO:0000256" key="9">
    <source>
        <dbReference type="SAM" id="Coils"/>
    </source>
</evidence>
<dbReference type="Proteomes" id="UP000095255">
    <property type="component" value="Unassembled WGS sequence"/>
</dbReference>
<comment type="subunit">
    <text evidence="6">Monomer. Associates with the 50S ribosomal subunit.</text>
</comment>
<comment type="caution">
    <text evidence="11">The sequence shown here is derived from an EMBL/GenBank/DDBJ whole genome shotgun (WGS) entry which is preliminary data.</text>
</comment>
<feature type="binding site" evidence="7">
    <location>
        <begin position="269"/>
        <end position="272"/>
    </location>
    <ligand>
        <name>GTP</name>
        <dbReference type="ChEBI" id="CHEBI:37565"/>
    </ligand>
</feature>
<dbReference type="PROSITE" id="PS51705">
    <property type="entry name" value="G_HFLX"/>
    <property type="match status" value="1"/>
</dbReference>
<dbReference type="PIRSF" id="PIRSF006809">
    <property type="entry name" value="GTP-binding_hflX_prd"/>
    <property type="match status" value="1"/>
</dbReference>
<dbReference type="FunFam" id="3.40.50.11060:FF:000001">
    <property type="entry name" value="GTPase HflX"/>
    <property type="match status" value="1"/>
</dbReference>
<dbReference type="Gene3D" id="3.40.50.11060">
    <property type="entry name" value="GTPase HflX, N-terminal domain"/>
    <property type="match status" value="1"/>
</dbReference>
<dbReference type="GO" id="GO:0043022">
    <property type="term" value="F:ribosome binding"/>
    <property type="evidence" value="ECO:0007669"/>
    <property type="project" value="TreeGrafter"/>
</dbReference>
<dbReference type="GO" id="GO:0003924">
    <property type="term" value="F:GTPase activity"/>
    <property type="evidence" value="ECO:0007669"/>
    <property type="project" value="UniProtKB-UniRule"/>
</dbReference>
<dbReference type="Pfam" id="PF13167">
    <property type="entry name" value="GTP-bdg_N"/>
    <property type="match status" value="1"/>
</dbReference>
<dbReference type="Gene3D" id="3.40.50.300">
    <property type="entry name" value="P-loop containing nucleotide triphosphate hydrolases"/>
    <property type="match status" value="1"/>
</dbReference>
<dbReference type="GO" id="GO:0005525">
    <property type="term" value="F:GTP binding"/>
    <property type="evidence" value="ECO:0007669"/>
    <property type="project" value="UniProtKB-UniRule"/>
</dbReference>
<keyword evidence="1 6" id="KW-0963">Cytoplasm</keyword>
<comment type="similarity">
    <text evidence="6">Belongs to the TRAFAC class OBG-HflX-like GTPase superfamily. HflX GTPase family.</text>
</comment>
<name>A0A1E5L3X4_9FIRM</name>
<evidence type="ECO:0000313" key="12">
    <source>
        <dbReference type="Proteomes" id="UP000095255"/>
    </source>
</evidence>
<keyword evidence="9" id="KW-0175">Coiled coil</keyword>
<dbReference type="STRING" id="1390249.BHU72_08200"/>
<evidence type="ECO:0000256" key="6">
    <source>
        <dbReference type="HAMAP-Rule" id="MF_00900"/>
    </source>
</evidence>
<dbReference type="PRINTS" id="PR00326">
    <property type="entry name" value="GTP1OBG"/>
</dbReference>
<sequence length="449" mass="51105">MILISTIQSIATEEKAILVGAYLSQRHQTQEQYEQSLQELEQLADTAGARVLQVFTQNRDGYDSSTLVGKGKLEEITLYVEENEIDVVIFNSELSPKQKRNIEKIVPCKVIDRTELILDIFALRARTHEGKLQVELAQLQYLLPRLTGKGTEMSRLGGGIGTRGPGETKIEVDRRKIRDQVTKISKDLEQIKKQRQIERNLRIKNNVPVIALVGYTNVGKSSLFNLLYKQLNPASAKDEVLVENKLFATLDTTVRLIELEPKISTLMVDTVGFIQDLPHNLVAAFRSTLEEVLYADVLLHVVDVSDPHHNDKIETVEKVLTDLGVTDPRIIYVYNKIDIRSNYSEDYELVVTENSVQVSVLHQNGIDQLRALILQYIFQDYSQNTLSIPYHRSDIYAAAHEIGKVLSKQEDEHGWIMAIFARKSANEGFIKKHMNSIEILERENHEFTV</sequence>
<evidence type="ECO:0000313" key="11">
    <source>
        <dbReference type="EMBL" id="OEH84805.1"/>
    </source>
</evidence>
<keyword evidence="4 8" id="KW-0460">Magnesium</keyword>
<comment type="subcellular location">
    <subcellularLocation>
        <location evidence="6">Cytoplasm</location>
    </subcellularLocation>
    <text evidence="6">May associate with membranes.</text>
</comment>
<comment type="cofactor">
    <cofactor evidence="8">
        <name>Mg(2+)</name>
        <dbReference type="ChEBI" id="CHEBI:18420"/>
    </cofactor>
</comment>
<dbReference type="InterPro" id="IPR027417">
    <property type="entry name" value="P-loop_NTPase"/>
</dbReference>
<dbReference type="Pfam" id="PF16360">
    <property type="entry name" value="GTP-bdg_M"/>
    <property type="match status" value="1"/>
</dbReference>
<dbReference type="EMBL" id="MJAT01000036">
    <property type="protein sequence ID" value="OEH84805.1"/>
    <property type="molecule type" value="Genomic_DNA"/>
</dbReference>
<evidence type="ECO:0000256" key="8">
    <source>
        <dbReference type="PIRSR" id="PIRSR006809-2"/>
    </source>
</evidence>
<comment type="function">
    <text evidence="6">GTPase that associates with the 50S ribosomal subunit and may have a role during protein synthesis or ribosome biogenesis.</text>
</comment>
<dbReference type="InterPro" id="IPR025121">
    <property type="entry name" value="GTPase_HflX_N"/>
</dbReference>
<evidence type="ECO:0000256" key="7">
    <source>
        <dbReference type="PIRSR" id="PIRSR006809-1"/>
    </source>
</evidence>
<dbReference type="Gene3D" id="6.10.250.2860">
    <property type="match status" value="1"/>
</dbReference>
<feature type="binding site" evidence="8">
    <location>
        <position position="221"/>
    </location>
    <ligand>
        <name>Mg(2+)</name>
        <dbReference type="ChEBI" id="CHEBI:18420"/>
    </ligand>
</feature>
<evidence type="ECO:0000256" key="4">
    <source>
        <dbReference type="ARBA" id="ARBA00022842"/>
    </source>
</evidence>
<dbReference type="GO" id="GO:0046872">
    <property type="term" value="F:metal ion binding"/>
    <property type="evidence" value="ECO:0007669"/>
    <property type="project" value="UniProtKB-KW"/>
</dbReference>
<organism evidence="11 12">
    <name type="scientific">Desulfuribacillus stibiiarsenatis</name>
    <dbReference type="NCBI Taxonomy" id="1390249"/>
    <lineage>
        <taxon>Bacteria</taxon>
        <taxon>Bacillati</taxon>
        <taxon>Bacillota</taxon>
        <taxon>Desulfuribacillia</taxon>
        <taxon>Desulfuribacillales</taxon>
        <taxon>Desulfuribacillaceae</taxon>
        <taxon>Desulfuribacillus</taxon>
    </lineage>
</organism>
<dbReference type="NCBIfam" id="TIGR03156">
    <property type="entry name" value="GTP_HflX"/>
    <property type="match status" value="1"/>
</dbReference>
<gene>
    <name evidence="6" type="primary">hflX</name>
    <name evidence="11" type="ORF">BHU72_08200</name>
</gene>
<keyword evidence="12" id="KW-1185">Reference proteome</keyword>
<evidence type="ECO:0000259" key="10">
    <source>
        <dbReference type="PROSITE" id="PS51705"/>
    </source>
</evidence>
<feature type="binding site" evidence="7">
    <location>
        <begin position="335"/>
        <end position="338"/>
    </location>
    <ligand>
        <name>GTP</name>
        <dbReference type="ChEBI" id="CHEBI:37565"/>
    </ligand>
</feature>
<dbReference type="AlphaFoldDB" id="A0A1E5L3X4"/>
<keyword evidence="3 6" id="KW-0547">Nucleotide-binding</keyword>
<dbReference type="HAMAP" id="MF_00900">
    <property type="entry name" value="GTPase_HflX"/>
    <property type="match status" value="1"/>
</dbReference>
<dbReference type="InterPro" id="IPR016496">
    <property type="entry name" value="GTPase_HflX"/>
</dbReference>
<feature type="coiled-coil region" evidence="9">
    <location>
        <begin position="23"/>
        <end position="50"/>
    </location>
</feature>
<dbReference type="SUPFAM" id="SSF52540">
    <property type="entry name" value="P-loop containing nucleoside triphosphate hydrolases"/>
    <property type="match status" value="1"/>
</dbReference>
<dbReference type="InterPro" id="IPR042108">
    <property type="entry name" value="GTPase_HflX_N_sf"/>
</dbReference>
<dbReference type="PANTHER" id="PTHR10229:SF0">
    <property type="entry name" value="GTP-BINDING PROTEIN 6-RELATED"/>
    <property type="match status" value="1"/>
</dbReference>
<dbReference type="CDD" id="cd01878">
    <property type="entry name" value="HflX"/>
    <property type="match status" value="1"/>
</dbReference>
<dbReference type="InterPro" id="IPR032305">
    <property type="entry name" value="GTP-bd_M"/>
</dbReference>
<dbReference type="Pfam" id="PF01926">
    <property type="entry name" value="MMR_HSR1"/>
    <property type="match status" value="1"/>
</dbReference>
<dbReference type="InterPro" id="IPR006073">
    <property type="entry name" value="GTP-bd"/>
</dbReference>
<dbReference type="PANTHER" id="PTHR10229">
    <property type="entry name" value="GTP-BINDING PROTEIN HFLX"/>
    <property type="match status" value="1"/>
</dbReference>
<feature type="binding site" evidence="7">
    <location>
        <begin position="214"/>
        <end position="221"/>
    </location>
    <ligand>
        <name>GTP</name>
        <dbReference type="ChEBI" id="CHEBI:37565"/>
    </ligand>
</feature>
<evidence type="ECO:0000256" key="1">
    <source>
        <dbReference type="ARBA" id="ARBA00022490"/>
    </source>
</evidence>
<evidence type="ECO:0000256" key="3">
    <source>
        <dbReference type="ARBA" id="ARBA00022741"/>
    </source>
</evidence>
<evidence type="ECO:0000256" key="5">
    <source>
        <dbReference type="ARBA" id="ARBA00023134"/>
    </source>
</evidence>
<feature type="domain" description="Hflx-type G" evidence="10">
    <location>
        <begin position="208"/>
        <end position="381"/>
    </location>
</feature>
<proteinExistence type="inferred from homology"/>
<keyword evidence="2 8" id="KW-0479">Metal-binding</keyword>
<accession>A0A1E5L3X4</accession>
<dbReference type="GO" id="GO:0005737">
    <property type="term" value="C:cytoplasm"/>
    <property type="evidence" value="ECO:0007669"/>
    <property type="project" value="UniProtKB-SubCell"/>
</dbReference>
<reference evidence="11 12" key="1">
    <citation type="submission" date="2016-09" db="EMBL/GenBank/DDBJ databases">
        <title>Desulfuribacillus arsenicus sp. nov., an obligately anaerobic, dissimilatory arsenic- and antimonate-reducing bacterium isolated from anoxic sediments.</title>
        <authorList>
            <person name="Abin C.A."/>
            <person name="Hollibaugh J.T."/>
        </authorList>
    </citation>
    <scope>NUCLEOTIDE SEQUENCE [LARGE SCALE GENOMIC DNA]</scope>
    <source>
        <strain evidence="11 12">MLFW-2</strain>
    </source>
</reference>
<feature type="binding site" evidence="7">
    <location>
        <begin position="359"/>
        <end position="361"/>
    </location>
    <ligand>
        <name>GTP</name>
        <dbReference type="ChEBI" id="CHEBI:37565"/>
    </ligand>
</feature>